<protein>
    <submittedName>
        <fullName evidence="2">Uncharacterized protein</fullName>
    </submittedName>
</protein>
<dbReference type="Proteomes" id="UP000719942">
    <property type="component" value="Unassembled WGS sequence"/>
</dbReference>
<sequence length="50" mass="5318">MDEKEIQGQNGLTGANGIPAAENAGRSTKPENQNQSHNTKKVSLGPNTKR</sequence>
<evidence type="ECO:0000313" key="2">
    <source>
        <dbReference type="EMBL" id="MBW7572245.1"/>
    </source>
</evidence>
<dbReference type="EMBL" id="JAGFNZ010000002">
    <property type="protein sequence ID" value="MBW7572245.1"/>
    <property type="molecule type" value="Genomic_DNA"/>
</dbReference>
<accession>A0ABS7DLQ2</accession>
<organism evidence="2 3">
    <name type="scientific">Caproiciproducens faecalis</name>
    <dbReference type="NCBI Taxonomy" id="2820301"/>
    <lineage>
        <taxon>Bacteria</taxon>
        <taxon>Bacillati</taxon>
        <taxon>Bacillota</taxon>
        <taxon>Clostridia</taxon>
        <taxon>Eubacteriales</taxon>
        <taxon>Acutalibacteraceae</taxon>
        <taxon>Caproiciproducens</taxon>
    </lineage>
</organism>
<reference evidence="2 3" key="1">
    <citation type="submission" date="2021-03" db="EMBL/GenBank/DDBJ databases">
        <title>Caproiciproducens sp. nov. isolated from feces of cow.</title>
        <authorList>
            <person name="Choi J.-Y."/>
        </authorList>
    </citation>
    <scope>NUCLEOTIDE SEQUENCE [LARGE SCALE GENOMIC DNA]</scope>
    <source>
        <strain evidence="2 3">AGMB10547</strain>
    </source>
</reference>
<proteinExistence type="predicted"/>
<keyword evidence="3" id="KW-1185">Reference proteome</keyword>
<evidence type="ECO:0000256" key="1">
    <source>
        <dbReference type="SAM" id="MobiDB-lite"/>
    </source>
</evidence>
<evidence type="ECO:0000313" key="3">
    <source>
        <dbReference type="Proteomes" id="UP000719942"/>
    </source>
</evidence>
<gene>
    <name evidence="2" type="ORF">J5W02_05405</name>
</gene>
<name>A0ABS7DLQ2_9FIRM</name>
<comment type="caution">
    <text evidence="2">The sequence shown here is derived from an EMBL/GenBank/DDBJ whole genome shotgun (WGS) entry which is preliminary data.</text>
</comment>
<dbReference type="RefSeq" id="WP_219964661.1">
    <property type="nucleotide sequence ID" value="NZ_JAGFNZ010000002.1"/>
</dbReference>
<feature type="region of interest" description="Disordered" evidence="1">
    <location>
        <begin position="1"/>
        <end position="50"/>
    </location>
</feature>